<protein>
    <submittedName>
        <fullName evidence="7">Acylase</fullName>
    </submittedName>
</protein>
<dbReference type="RefSeq" id="WP_171608793.1">
    <property type="nucleotide sequence ID" value="NZ_WHPF01000011.1"/>
</dbReference>
<dbReference type="InterPro" id="IPR023343">
    <property type="entry name" value="Penicillin_amidase_dom1"/>
</dbReference>
<dbReference type="GO" id="GO:0016811">
    <property type="term" value="F:hydrolase activity, acting on carbon-nitrogen (but not peptide) bonds, in linear amides"/>
    <property type="evidence" value="ECO:0007669"/>
    <property type="project" value="InterPro"/>
</dbReference>
<feature type="binding site" evidence="6">
    <location>
        <position position="269"/>
    </location>
    <ligand>
        <name>Ca(2+)</name>
        <dbReference type="ChEBI" id="CHEBI:29108"/>
    </ligand>
</feature>
<keyword evidence="3" id="KW-0378">Hydrolase</keyword>
<evidence type="ECO:0000313" key="8">
    <source>
        <dbReference type="Proteomes" id="UP000598971"/>
    </source>
</evidence>
<dbReference type="EMBL" id="WHPF01000011">
    <property type="protein sequence ID" value="NNV56849.1"/>
    <property type="molecule type" value="Genomic_DNA"/>
</dbReference>
<sequence length="727" mass="81562">MKKLLVLLLLPVQLLAQHFTPADVQRCAKMAANVTIIRDNWGIPHIYGKTDADAVFGLLYAQCEDDFSRVEMNYIEKLGRVAEVKGESELYNDLLMRLIIDSADAKTDYNNSAPWMKKLLEAFADGINYYLYKHPNIHPALLTHFEPWYAYLWTDGSIGAINTSGITADDVKNFYTGITNKTSAAIVNTERLQTGSNGFAFSPSVTASGNAILYINPHVTFYFRPEVQMVSEEGLNAYGAVTWGQFFIYQGFNEHCGWMHTSSGVDVADLYTEKITRKDKTLFYKYDNAEKPVIQKPVSLRYKAGNTLLTKNITTYYTGHGPVMTERNGQWISVKAENRIKNGLIQCWQRTKANSFADFKQVLNLHSNTSNNTVYADAEGNIAYWHGNFMPKRDTKLDWNQPVDGTTSATEWKGFHAVSDLYQVINPANGWLQNCNSTPFTVAGANSPAKENYPAYMVPDGENYRGINAVRVLGSYNQYTLDKVIAAGYNTYLAGFEDLLPTLFAAWQKTALTNAAQYNALAQPIAVLQEWDKYATANSIATTLAVEWGEQLLPAIFKGVRDDEFPDEPLFFKRYTDTVSAATLMNALQQTVTSLSNRFGTWQVSWGTINRYQRNGAYPNEMFSDSLESMAVGRAASTWGSLPSFVSRYYPGTSKRYGFNGNSFICAVEFGKRIKAKSLLTGGESGDPSSSHFTDQANMYINGQFKEVLFYKEDVLQHVQKTYHPGE</sequence>
<keyword evidence="6" id="KW-0106">Calcium</keyword>
<dbReference type="Gene3D" id="1.10.1400.10">
    <property type="match status" value="1"/>
</dbReference>
<keyword evidence="2" id="KW-0732">Signal</keyword>
<dbReference type="Pfam" id="PF01804">
    <property type="entry name" value="Penicil_amidase"/>
    <property type="match status" value="1"/>
</dbReference>
<evidence type="ECO:0000256" key="4">
    <source>
        <dbReference type="ARBA" id="ARBA00023145"/>
    </source>
</evidence>
<name>A0A8J8FIA1_9BACT</name>
<evidence type="ECO:0000256" key="3">
    <source>
        <dbReference type="ARBA" id="ARBA00022801"/>
    </source>
</evidence>
<dbReference type="InterPro" id="IPR043146">
    <property type="entry name" value="Penicillin_amidase_N_B-knob"/>
</dbReference>
<evidence type="ECO:0000313" key="7">
    <source>
        <dbReference type="EMBL" id="NNV56849.1"/>
    </source>
</evidence>
<keyword evidence="6" id="KW-0479">Metal-binding</keyword>
<keyword evidence="4" id="KW-0865">Zymogen</keyword>
<dbReference type="PANTHER" id="PTHR34218:SF3">
    <property type="entry name" value="ACYL-HOMOSERINE LACTONE ACYLASE PVDQ"/>
    <property type="match status" value="1"/>
</dbReference>
<dbReference type="GO" id="GO:0017000">
    <property type="term" value="P:antibiotic biosynthetic process"/>
    <property type="evidence" value="ECO:0007669"/>
    <property type="project" value="InterPro"/>
</dbReference>
<gene>
    <name evidence="7" type="ORF">GD597_15355</name>
</gene>
<reference evidence="7" key="1">
    <citation type="submission" date="2019-10" db="EMBL/GenBank/DDBJ databases">
        <title>Draft genome sequence of Panacibacter sp. KCS-6.</title>
        <authorList>
            <person name="Yim K.J."/>
        </authorList>
    </citation>
    <scope>NUCLEOTIDE SEQUENCE</scope>
    <source>
        <strain evidence="7">KCS-6</strain>
    </source>
</reference>
<dbReference type="PANTHER" id="PTHR34218">
    <property type="entry name" value="PEPTIDASE S45 PENICILLIN AMIDASE"/>
    <property type="match status" value="1"/>
</dbReference>
<feature type="active site" description="Nucleophile" evidence="5">
    <location>
        <position position="196"/>
    </location>
</feature>
<dbReference type="SUPFAM" id="SSF56235">
    <property type="entry name" value="N-terminal nucleophile aminohydrolases (Ntn hydrolases)"/>
    <property type="match status" value="1"/>
</dbReference>
<evidence type="ECO:0000256" key="5">
    <source>
        <dbReference type="PIRSR" id="PIRSR001227-1"/>
    </source>
</evidence>
<dbReference type="Proteomes" id="UP000598971">
    <property type="component" value="Unassembled WGS sequence"/>
</dbReference>
<comment type="caution">
    <text evidence="7">The sequence shown here is derived from an EMBL/GenBank/DDBJ whole genome shotgun (WGS) entry which is preliminary data.</text>
</comment>
<dbReference type="Gene3D" id="1.10.439.10">
    <property type="entry name" value="Penicillin Amidohydrolase, domain 1"/>
    <property type="match status" value="1"/>
</dbReference>
<proteinExistence type="inferred from homology"/>
<dbReference type="AlphaFoldDB" id="A0A8J8FIA1"/>
<dbReference type="InterPro" id="IPR043147">
    <property type="entry name" value="Penicillin_amidase_A-knob"/>
</dbReference>
<organism evidence="7 8">
    <name type="scientific">Limnovirga soli</name>
    <dbReference type="NCBI Taxonomy" id="2656915"/>
    <lineage>
        <taxon>Bacteria</taxon>
        <taxon>Pseudomonadati</taxon>
        <taxon>Bacteroidota</taxon>
        <taxon>Chitinophagia</taxon>
        <taxon>Chitinophagales</taxon>
        <taxon>Chitinophagaceae</taxon>
        <taxon>Limnovirga</taxon>
    </lineage>
</organism>
<dbReference type="InterPro" id="IPR014395">
    <property type="entry name" value="Pen/GL7ACA/AHL_acylase"/>
</dbReference>
<comment type="cofactor">
    <cofactor evidence="6">
        <name>Ca(2+)</name>
        <dbReference type="ChEBI" id="CHEBI:29108"/>
    </cofactor>
    <text evidence="6">Binds 1 Ca(2+) ion per dimer.</text>
</comment>
<dbReference type="Gene3D" id="2.30.120.10">
    <property type="match status" value="1"/>
</dbReference>
<dbReference type="PIRSF" id="PIRSF001227">
    <property type="entry name" value="Pen_acylase"/>
    <property type="match status" value="1"/>
</dbReference>
<dbReference type="Gene3D" id="3.60.20.10">
    <property type="entry name" value="Glutamine Phosphoribosylpyrophosphate, subunit 1, domain 1"/>
    <property type="match status" value="1"/>
</dbReference>
<feature type="binding site" evidence="6">
    <location>
        <position position="266"/>
    </location>
    <ligand>
        <name>Ca(2+)</name>
        <dbReference type="ChEBI" id="CHEBI:29108"/>
    </ligand>
</feature>
<dbReference type="GO" id="GO:0046872">
    <property type="term" value="F:metal ion binding"/>
    <property type="evidence" value="ECO:0007669"/>
    <property type="project" value="UniProtKB-KW"/>
</dbReference>
<accession>A0A8J8FIA1</accession>
<evidence type="ECO:0000256" key="2">
    <source>
        <dbReference type="ARBA" id="ARBA00022729"/>
    </source>
</evidence>
<comment type="similarity">
    <text evidence="1">Belongs to the peptidase S45 family.</text>
</comment>
<evidence type="ECO:0000256" key="1">
    <source>
        <dbReference type="ARBA" id="ARBA00006586"/>
    </source>
</evidence>
<keyword evidence="8" id="KW-1185">Reference proteome</keyword>
<evidence type="ECO:0000256" key="6">
    <source>
        <dbReference type="PIRSR" id="PIRSR001227-2"/>
    </source>
</evidence>
<dbReference type="InterPro" id="IPR002692">
    <property type="entry name" value="S45"/>
</dbReference>
<dbReference type="InterPro" id="IPR029055">
    <property type="entry name" value="Ntn_hydrolases_N"/>
</dbReference>